<organism evidence="3 4">
    <name type="scientific">Favolaschia claudopus</name>
    <dbReference type="NCBI Taxonomy" id="2862362"/>
    <lineage>
        <taxon>Eukaryota</taxon>
        <taxon>Fungi</taxon>
        <taxon>Dikarya</taxon>
        <taxon>Basidiomycota</taxon>
        <taxon>Agaricomycotina</taxon>
        <taxon>Agaricomycetes</taxon>
        <taxon>Agaricomycetidae</taxon>
        <taxon>Agaricales</taxon>
        <taxon>Marasmiineae</taxon>
        <taxon>Mycenaceae</taxon>
        <taxon>Favolaschia</taxon>
    </lineage>
</organism>
<feature type="coiled-coil region" evidence="1">
    <location>
        <begin position="23"/>
        <end position="99"/>
    </location>
</feature>
<evidence type="ECO:0000256" key="2">
    <source>
        <dbReference type="SAM" id="MobiDB-lite"/>
    </source>
</evidence>
<comment type="caution">
    <text evidence="3">The sequence shown here is derived from an EMBL/GenBank/DDBJ whole genome shotgun (WGS) entry which is preliminary data.</text>
</comment>
<reference evidence="3 4" key="1">
    <citation type="journal article" date="2024" name="J Genomics">
        <title>Draft genome sequencing and assembly of Favolaschia claudopus CIRM-BRFM 2984 isolated from oak limbs.</title>
        <authorList>
            <person name="Navarro D."/>
            <person name="Drula E."/>
            <person name="Chaduli D."/>
            <person name="Cazenave R."/>
            <person name="Ahrendt S."/>
            <person name="Wang J."/>
            <person name="Lipzen A."/>
            <person name="Daum C."/>
            <person name="Barry K."/>
            <person name="Grigoriev I.V."/>
            <person name="Favel A."/>
            <person name="Rosso M.N."/>
            <person name="Martin F."/>
        </authorList>
    </citation>
    <scope>NUCLEOTIDE SEQUENCE [LARGE SCALE GENOMIC DNA]</scope>
    <source>
        <strain evidence="3 4">CIRM-BRFM 2984</strain>
    </source>
</reference>
<sequence length="390" mass="42879">MLLSASTKSSLAEVLGLVQKTVLNAASELEDEAQAQIARIRAEAHEARRERDDALKSLHENELATSKYETELSQLRATIDGLQREVVHWKEQAKNWQEHYTRVEQDRCGLSTELLTLSRNALTESPPKLRHEFISNPNSAPASITKRASTSSNQPPSYKSAIPPSPSDSDSPLQQSISTQSHHKTVPRTPAARPAKQPTSARNEVPPSYHTAEASSSSAVHNQSARSAKTKASALQTPSQPPRQIFVRRVQAVVHVKAEEDDDNPLGDEEEEASEVPDVPDIRLVKRRRSGLMVEDEDDRSHYNSGSEQDNVDGDEESGDELMMNPGQEVYGGIHVHSVHPASSSTSRLKRPAANGHAQHQAAEQATPTKRRRVSDTATSRGGKPVVRKR</sequence>
<name>A0AAW0DB93_9AGAR</name>
<feature type="compositionally biased region" description="Low complexity" evidence="2">
    <location>
        <begin position="167"/>
        <end position="178"/>
    </location>
</feature>
<dbReference type="Proteomes" id="UP001362999">
    <property type="component" value="Unassembled WGS sequence"/>
</dbReference>
<accession>A0AAW0DB93</accession>
<evidence type="ECO:0000313" key="4">
    <source>
        <dbReference type="Proteomes" id="UP001362999"/>
    </source>
</evidence>
<dbReference type="EMBL" id="JAWWNJ010000009">
    <property type="protein sequence ID" value="KAK7048476.1"/>
    <property type="molecule type" value="Genomic_DNA"/>
</dbReference>
<feature type="compositionally biased region" description="Polar residues" evidence="2">
    <location>
        <begin position="213"/>
        <end position="227"/>
    </location>
</feature>
<feature type="compositionally biased region" description="Polar residues" evidence="2">
    <location>
        <begin position="135"/>
        <end position="157"/>
    </location>
</feature>
<evidence type="ECO:0000256" key="1">
    <source>
        <dbReference type="SAM" id="Coils"/>
    </source>
</evidence>
<keyword evidence="4" id="KW-1185">Reference proteome</keyword>
<dbReference type="AlphaFoldDB" id="A0AAW0DB93"/>
<feature type="compositionally biased region" description="Acidic residues" evidence="2">
    <location>
        <begin position="310"/>
        <end position="320"/>
    </location>
</feature>
<evidence type="ECO:0000313" key="3">
    <source>
        <dbReference type="EMBL" id="KAK7048476.1"/>
    </source>
</evidence>
<feature type="region of interest" description="Disordered" evidence="2">
    <location>
        <begin position="128"/>
        <end position="390"/>
    </location>
</feature>
<gene>
    <name evidence="3" type="ORF">R3P38DRAFT_3387898</name>
</gene>
<feature type="compositionally biased region" description="Acidic residues" evidence="2">
    <location>
        <begin position="259"/>
        <end position="275"/>
    </location>
</feature>
<protein>
    <submittedName>
        <fullName evidence="3">Uncharacterized protein</fullName>
    </submittedName>
</protein>
<proteinExistence type="predicted"/>
<keyword evidence="1" id="KW-0175">Coiled coil</keyword>